<dbReference type="Pfam" id="PF18029">
    <property type="entry name" value="Glyoxalase_6"/>
    <property type="match status" value="2"/>
</dbReference>
<evidence type="ECO:0000313" key="2">
    <source>
        <dbReference type="EMBL" id="MDF8263993.1"/>
    </source>
</evidence>
<name>A0ABT6C581_9MICO</name>
<dbReference type="InterPro" id="IPR041581">
    <property type="entry name" value="Glyoxalase_6"/>
</dbReference>
<dbReference type="PANTHER" id="PTHR33993:SF14">
    <property type="entry name" value="GB|AAF24581.1"/>
    <property type="match status" value="1"/>
</dbReference>
<reference evidence="2 3" key="1">
    <citation type="submission" date="2023-03" db="EMBL/GenBank/DDBJ databases">
        <title>YIM 133296 draft genome.</title>
        <authorList>
            <person name="Xiong L."/>
        </authorList>
    </citation>
    <scope>NUCLEOTIDE SEQUENCE [LARGE SCALE GENOMIC DNA]</scope>
    <source>
        <strain evidence="2 3">YIM 133296</strain>
    </source>
</reference>
<protein>
    <submittedName>
        <fullName evidence="2">VOC family protein</fullName>
    </submittedName>
</protein>
<sequence>MGNLTPIARTYPAGVTCWVECRQPDVDAAAAFYRELFGWETEDVLPPGAPGRYVIATLDGLDVVALSSTTEDAGSWETYVAVADAESTAPRLTELGAAEVAPVADAGPGGRAATFTDPQGARFHLWQARRRLGAQLTNAPGAWNFSDLHTPDLPAAGRFYEAAFGWRVVDQGWGHAIQVPGYGDHLESTTDPDIRTRQASAPEGFENVIGGIGPLAAGEAPHWHVTFTVADRDATADAVRRLGGEVLRTEEDDWTRRAVVSDPGGAVFTASQFAPSTSWDADSVDH</sequence>
<dbReference type="PANTHER" id="PTHR33993">
    <property type="entry name" value="GLYOXALASE-RELATED"/>
    <property type="match status" value="1"/>
</dbReference>
<keyword evidence="3" id="KW-1185">Reference proteome</keyword>
<dbReference type="EMBL" id="JAROAV010000024">
    <property type="protein sequence ID" value="MDF8263993.1"/>
    <property type="molecule type" value="Genomic_DNA"/>
</dbReference>
<dbReference type="InterPro" id="IPR037523">
    <property type="entry name" value="VOC_core"/>
</dbReference>
<dbReference type="Proteomes" id="UP001528912">
    <property type="component" value="Unassembled WGS sequence"/>
</dbReference>
<dbReference type="RefSeq" id="WP_277191609.1">
    <property type="nucleotide sequence ID" value="NZ_JAROAV010000024.1"/>
</dbReference>
<evidence type="ECO:0000259" key="1">
    <source>
        <dbReference type="PROSITE" id="PS51819"/>
    </source>
</evidence>
<organism evidence="2 3">
    <name type="scientific">Luteipulveratus flavus</name>
    <dbReference type="NCBI Taxonomy" id="3031728"/>
    <lineage>
        <taxon>Bacteria</taxon>
        <taxon>Bacillati</taxon>
        <taxon>Actinomycetota</taxon>
        <taxon>Actinomycetes</taxon>
        <taxon>Micrococcales</taxon>
        <taxon>Dermacoccaceae</taxon>
        <taxon>Luteipulveratus</taxon>
    </lineage>
</organism>
<dbReference type="PROSITE" id="PS51819">
    <property type="entry name" value="VOC"/>
    <property type="match status" value="2"/>
</dbReference>
<dbReference type="Gene3D" id="3.10.180.10">
    <property type="entry name" value="2,3-Dihydroxybiphenyl 1,2-Dioxygenase, domain 1"/>
    <property type="match status" value="2"/>
</dbReference>
<dbReference type="InterPro" id="IPR029068">
    <property type="entry name" value="Glyas_Bleomycin-R_OHBP_Dase"/>
</dbReference>
<gene>
    <name evidence="2" type="ORF">P4R38_07045</name>
</gene>
<feature type="domain" description="VOC" evidence="1">
    <location>
        <begin position="142"/>
        <end position="273"/>
    </location>
</feature>
<dbReference type="CDD" id="cd07247">
    <property type="entry name" value="SgaA_N_like"/>
    <property type="match status" value="1"/>
</dbReference>
<feature type="domain" description="VOC" evidence="1">
    <location>
        <begin position="15"/>
        <end position="128"/>
    </location>
</feature>
<comment type="caution">
    <text evidence="2">The sequence shown here is derived from an EMBL/GenBank/DDBJ whole genome shotgun (WGS) entry which is preliminary data.</text>
</comment>
<evidence type="ECO:0000313" key="3">
    <source>
        <dbReference type="Proteomes" id="UP001528912"/>
    </source>
</evidence>
<accession>A0ABT6C581</accession>
<dbReference type="InterPro" id="IPR052164">
    <property type="entry name" value="Anthracycline_SecMetBiosynth"/>
</dbReference>
<dbReference type="SUPFAM" id="SSF54593">
    <property type="entry name" value="Glyoxalase/Bleomycin resistance protein/Dihydroxybiphenyl dioxygenase"/>
    <property type="match status" value="2"/>
</dbReference>
<proteinExistence type="predicted"/>